<feature type="domain" description="Plastocyanin-like" evidence="14">
    <location>
        <begin position="152"/>
        <end position="229"/>
    </location>
</feature>
<evidence type="ECO:0000313" key="15">
    <source>
        <dbReference type="EMBL" id="KAK4756774.1"/>
    </source>
</evidence>
<evidence type="ECO:0000259" key="14">
    <source>
        <dbReference type="Pfam" id="PF07732"/>
    </source>
</evidence>
<comment type="caution">
    <text evidence="15">The sequence shown here is derived from an EMBL/GenBank/DDBJ whole genome shotgun (WGS) entry which is preliminary data.</text>
</comment>
<feature type="domain" description="Plastocyanin-like" evidence="12">
    <location>
        <begin position="281"/>
        <end position="362"/>
    </location>
</feature>
<keyword evidence="8" id="KW-0186">Copper</keyword>
<dbReference type="InterPro" id="IPR001117">
    <property type="entry name" value="Cu-oxidase_2nd"/>
</dbReference>
<evidence type="ECO:0000256" key="10">
    <source>
        <dbReference type="ARBA" id="ARBA00023180"/>
    </source>
</evidence>
<dbReference type="InterPro" id="IPR008972">
    <property type="entry name" value="Cupredoxin"/>
</dbReference>
<dbReference type="SUPFAM" id="SSF49503">
    <property type="entry name" value="Cupredoxins"/>
    <property type="match status" value="3"/>
</dbReference>
<evidence type="ECO:0000256" key="1">
    <source>
        <dbReference type="ARBA" id="ARBA00001935"/>
    </source>
</evidence>
<accession>A0AAN7K042</accession>
<dbReference type="Proteomes" id="UP001345219">
    <property type="component" value="Chromosome 6"/>
</dbReference>
<organism evidence="15 16">
    <name type="scientific">Trapa incisa</name>
    <dbReference type="NCBI Taxonomy" id="236973"/>
    <lineage>
        <taxon>Eukaryota</taxon>
        <taxon>Viridiplantae</taxon>
        <taxon>Streptophyta</taxon>
        <taxon>Embryophyta</taxon>
        <taxon>Tracheophyta</taxon>
        <taxon>Spermatophyta</taxon>
        <taxon>Magnoliopsida</taxon>
        <taxon>eudicotyledons</taxon>
        <taxon>Gunneridae</taxon>
        <taxon>Pentapetalae</taxon>
        <taxon>rosids</taxon>
        <taxon>malvids</taxon>
        <taxon>Myrtales</taxon>
        <taxon>Lythraceae</taxon>
        <taxon>Trapa</taxon>
    </lineage>
</organism>
<evidence type="ECO:0000256" key="6">
    <source>
        <dbReference type="ARBA" id="ARBA00022824"/>
    </source>
</evidence>
<comment type="subcellular location">
    <subcellularLocation>
        <location evidence="2">Endoplasmic reticulum membrane</location>
        <topology evidence="2">Peripheral membrane protein</topology>
    </subcellularLocation>
</comment>
<evidence type="ECO:0000313" key="16">
    <source>
        <dbReference type="Proteomes" id="UP001345219"/>
    </source>
</evidence>
<dbReference type="GO" id="GO:0005789">
    <property type="term" value="C:endoplasmic reticulum membrane"/>
    <property type="evidence" value="ECO:0007669"/>
    <property type="project" value="UniProtKB-SubCell"/>
</dbReference>
<dbReference type="FunFam" id="2.60.40.420:FF:000081">
    <property type="entry name" value="Spore coat protein A"/>
    <property type="match status" value="1"/>
</dbReference>
<dbReference type="Pfam" id="PF00394">
    <property type="entry name" value="Cu-oxidase"/>
    <property type="match status" value="1"/>
</dbReference>
<gene>
    <name evidence="15" type="ORF">SAY87_006901</name>
</gene>
<name>A0AAN7K042_9MYRT</name>
<evidence type="ECO:0000256" key="5">
    <source>
        <dbReference type="ARBA" id="ARBA00022729"/>
    </source>
</evidence>
<evidence type="ECO:0000256" key="7">
    <source>
        <dbReference type="ARBA" id="ARBA00023002"/>
    </source>
</evidence>
<dbReference type="AlphaFoldDB" id="A0AAN7K042"/>
<dbReference type="PANTHER" id="PTHR48461">
    <property type="entry name" value="MULTICOPPER OXIDASE LPR1-LIKE"/>
    <property type="match status" value="1"/>
</dbReference>
<dbReference type="InterPro" id="IPR052152">
    <property type="entry name" value="LPR1/LPR2"/>
</dbReference>
<evidence type="ECO:0000256" key="8">
    <source>
        <dbReference type="ARBA" id="ARBA00023008"/>
    </source>
</evidence>
<dbReference type="CDD" id="cd13844">
    <property type="entry name" value="CuRO_1_BOD_CotA_like"/>
    <property type="match status" value="1"/>
</dbReference>
<dbReference type="GO" id="GO:0016036">
    <property type="term" value="P:cellular response to phosphate starvation"/>
    <property type="evidence" value="ECO:0007669"/>
    <property type="project" value="InterPro"/>
</dbReference>
<keyword evidence="9" id="KW-0472">Membrane</keyword>
<dbReference type="PANTHER" id="PTHR48461:SF1">
    <property type="entry name" value="MULTICOPPER OXIDASE LPR1-LIKE"/>
    <property type="match status" value="1"/>
</dbReference>
<proteinExistence type="inferred from homology"/>
<keyword evidence="6" id="KW-0256">Endoplasmic reticulum</keyword>
<evidence type="ECO:0000256" key="3">
    <source>
        <dbReference type="ARBA" id="ARBA00010609"/>
    </source>
</evidence>
<keyword evidence="4" id="KW-0479">Metal-binding</keyword>
<comment type="cofactor">
    <cofactor evidence="1">
        <name>Cu cation</name>
        <dbReference type="ChEBI" id="CHEBI:23378"/>
    </cofactor>
</comment>
<feature type="chain" id="PRO_5042881374" evidence="11">
    <location>
        <begin position="29"/>
        <end position="590"/>
    </location>
</feature>
<dbReference type="GO" id="GO:0005507">
    <property type="term" value="F:copper ion binding"/>
    <property type="evidence" value="ECO:0007669"/>
    <property type="project" value="InterPro"/>
</dbReference>
<feature type="domain" description="Plastocyanin-like" evidence="13">
    <location>
        <begin position="429"/>
        <end position="586"/>
    </location>
</feature>
<sequence length="590" mass="65827">MVSANTMVRKLLGFLAVMVVIRGRLSEALPVCLPVTKADIQRVSQFLTMYVDELPKIPTVFGYRVDEEGCFKPGYLTIGMFQKKWKFHRDLPDTTVFAFGTSAQTATIPGPTIEAIHGVPTYVTWQNHLPPNHILPWDPTLPTAIPKNGGVPTVVHLHGGLHPSRFDGHPDAWFTANFTETGPTWTQQTDVYPNAHHPGNLWYHDHAKGLTRINLLAGLTGPYVIRDPDQDAKLNLPSGSEFDRHLVIADKQFYDDGSLYMNCTGNVPYVHPQWHPEYYGDAITVNGKAWPYLQVQRRKYRFRIINTSNARYLDLSLTNGLSFSVVGSDGSYLPSPVVTQSIVLSPSEIADVVIDFSTTTASESLMNNAARYPYPNGAQPDQYNGRVMKFIIQSSYFDPPDESQIPSNLVTYTPATTATASVLRYITMYDYQTASNDTTHLYINGKKFTDPVTEMPKTGSTEVWEVINLTSEDHPLHLHLATLRAMEVQCLVDATTFTNCMKSKNDAVACNIAGQATGRTISIPEYEKTWKNTVKIPPGCKATVIVKFNLVDKNDAPYPFDATGSPGYVYHCHILDHEDNVMIRPMMMVA</sequence>
<evidence type="ECO:0000256" key="9">
    <source>
        <dbReference type="ARBA" id="ARBA00023136"/>
    </source>
</evidence>
<dbReference type="Pfam" id="PF07732">
    <property type="entry name" value="Cu-oxidase_3"/>
    <property type="match status" value="1"/>
</dbReference>
<keyword evidence="7" id="KW-0560">Oxidoreductase</keyword>
<dbReference type="InterPro" id="IPR011707">
    <property type="entry name" value="Cu-oxidase-like_N"/>
</dbReference>
<dbReference type="Gene3D" id="2.60.40.420">
    <property type="entry name" value="Cupredoxins - blue copper proteins"/>
    <property type="match status" value="3"/>
</dbReference>
<evidence type="ECO:0000259" key="12">
    <source>
        <dbReference type="Pfam" id="PF00394"/>
    </source>
</evidence>
<feature type="signal peptide" evidence="11">
    <location>
        <begin position="1"/>
        <end position="28"/>
    </location>
</feature>
<evidence type="ECO:0000256" key="11">
    <source>
        <dbReference type="SAM" id="SignalP"/>
    </source>
</evidence>
<dbReference type="Pfam" id="PF07731">
    <property type="entry name" value="Cu-oxidase_2"/>
    <property type="match status" value="1"/>
</dbReference>
<dbReference type="CDD" id="cd13868">
    <property type="entry name" value="CuRO_2_CotA_like"/>
    <property type="match status" value="1"/>
</dbReference>
<protein>
    <submittedName>
        <fullName evidence="15">Uncharacterized protein</fullName>
    </submittedName>
</protein>
<evidence type="ECO:0000256" key="2">
    <source>
        <dbReference type="ARBA" id="ARBA00004406"/>
    </source>
</evidence>
<dbReference type="EMBL" id="JAXIOK010000013">
    <property type="protein sequence ID" value="KAK4756774.1"/>
    <property type="molecule type" value="Genomic_DNA"/>
</dbReference>
<evidence type="ECO:0000256" key="4">
    <source>
        <dbReference type="ARBA" id="ARBA00022723"/>
    </source>
</evidence>
<comment type="similarity">
    <text evidence="3">Belongs to the multicopper oxidase family.</text>
</comment>
<evidence type="ECO:0000259" key="13">
    <source>
        <dbReference type="Pfam" id="PF07731"/>
    </source>
</evidence>
<reference evidence="15 16" key="1">
    <citation type="journal article" date="2023" name="Hortic Res">
        <title>Pangenome of water caltrop reveals structural variations and asymmetric subgenome divergence after allopolyploidization.</title>
        <authorList>
            <person name="Zhang X."/>
            <person name="Chen Y."/>
            <person name="Wang L."/>
            <person name="Yuan Y."/>
            <person name="Fang M."/>
            <person name="Shi L."/>
            <person name="Lu R."/>
            <person name="Comes H.P."/>
            <person name="Ma Y."/>
            <person name="Chen Y."/>
            <person name="Huang G."/>
            <person name="Zhou Y."/>
            <person name="Zheng Z."/>
            <person name="Qiu Y."/>
        </authorList>
    </citation>
    <scope>NUCLEOTIDE SEQUENCE [LARGE SCALE GENOMIC DNA]</scope>
    <source>
        <tissue evidence="15">Roots</tissue>
    </source>
</reference>
<keyword evidence="5 11" id="KW-0732">Signal</keyword>
<keyword evidence="10" id="KW-0325">Glycoprotein</keyword>
<keyword evidence="16" id="KW-1185">Reference proteome</keyword>
<dbReference type="InterPro" id="IPR011706">
    <property type="entry name" value="Cu-oxidase_C"/>
</dbReference>
<dbReference type="GO" id="GO:0016491">
    <property type="term" value="F:oxidoreductase activity"/>
    <property type="evidence" value="ECO:0007669"/>
    <property type="project" value="UniProtKB-KW"/>
</dbReference>